<evidence type="ECO:0000256" key="1">
    <source>
        <dbReference type="SAM" id="MobiDB-lite"/>
    </source>
</evidence>
<dbReference type="EMBL" id="BT084043">
    <property type="protein sequence ID" value="ACR34396.1"/>
    <property type="molecule type" value="mRNA"/>
</dbReference>
<accession>C4IZP6</accession>
<organism evidence="2">
    <name type="scientific">Zea mays</name>
    <name type="common">Maize</name>
    <dbReference type="NCBI Taxonomy" id="4577"/>
    <lineage>
        <taxon>Eukaryota</taxon>
        <taxon>Viridiplantae</taxon>
        <taxon>Streptophyta</taxon>
        <taxon>Embryophyta</taxon>
        <taxon>Tracheophyta</taxon>
        <taxon>Spermatophyta</taxon>
        <taxon>Magnoliopsida</taxon>
        <taxon>Liliopsida</taxon>
        <taxon>Poales</taxon>
        <taxon>Poaceae</taxon>
        <taxon>PACMAD clade</taxon>
        <taxon>Panicoideae</taxon>
        <taxon>Andropogonodae</taxon>
        <taxon>Andropogoneae</taxon>
        <taxon>Tripsacinae</taxon>
        <taxon>Zea</taxon>
    </lineage>
</organism>
<sequence>MVKRLGSRTRLAGAGASVGWKGKHDARHWEKLSRPTGPGTRWLRPGNRRAGRGRPGASELGRESELQGGGRSRHRAWNSGELLGSHGRGNPS</sequence>
<name>C4IZP6_MAIZE</name>
<dbReference type="AlphaFoldDB" id="C4IZP6"/>
<feature type="region of interest" description="Disordered" evidence="1">
    <location>
        <begin position="1"/>
        <end position="92"/>
    </location>
</feature>
<evidence type="ECO:0000313" key="2">
    <source>
        <dbReference type="EMBL" id="ACR34396.1"/>
    </source>
</evidence>
<protein>
    <submittedName>
        <fullName evidence="2">Uncharacterized protein</fullName>
    </submittedName>
</protein>
<reference evidence="2" key="2">
    <citation type="submission" date="2012-06" db="EMBL/GenBank/DDBJ databases">
        <authorList>
            <person name="Yu Y."/>
            <person name="Currie J."/>
            <person name="Lomeli R."/>
            <person name="Angelova A."/>
            <person name="Collura K."/>
            <person name="Wissotski M."/>
            <person name="Campos D."/>
            <person name="Kudrna D."/>
            <person name="Golser W."/>
            <person name="Ashely E."/>
            <person name="Descour A."/>
            <person name="Fernandes J."/>
            <person name="Soderlund C."/>
            <person name="Walbot V."/>
        </authorList>
    </citation>
    <scope>NUCLEOTIDE SEQUENCE</scope>
    <source>
        <strain evidence="2">B73</strain>
    </source>
</reference>
<proteinExistence type="evidence at transcript level"/>
<reference evidence="2" key="1">
    <citation type="journal article" date="2009" name="PLoS Genet.">
        <title>Sequencing, mapping, and analysis of 27,455 maize full-length cDNAs.</title>
        <authorList>
            <person name="Soderlund C."/>
            <person name="Descour A."/>
            <person name="Kudrna D."/>
            <person name="Bomhoff M."/>
            <person name="Boyd L."/>
            <person name="Currie J."/>
            <person name="Angelova A."/>
            <person name="Collura K."/>
            <person name="Wissotski M."/>
            <person name="Ashley E."/>
            <person name="Morrow D."/>
            <person name="Fernandes J."/>
            <person name="Walbot V."/>
            <person name="Yu Y."/>
        </authorList>
    </citation>
    <scope>NUCLEOTIDE SEQUENCE</scope>
    <source>
        <strain evidence="2">B73</strain>
    </source>
</reference>